<organism evidence="1">
    <name type="scientific">Klebsiella pneumoniae</name>
    <dbReference type="NCBI Taxonomy" id="573"/>
    <lineage>
        <taxon>Bacteria</taxon>
        <taxon>Pseudomonadati</taxon>
        <taxon>Pseudomonadota</taxon>
        <taxon>Gammaproteobacteria</taxon>
        <taxon>Enterobacterales</taxon>
        <taxon>Enterobacteriaceae</taxon>
        <taxon>Klebsiella/Raoultella group</taxon>
        <taxon>Klebsiella</taxon>
        <taxon>Klebsiella pneumoniae complex</taxon>
    </lineage>
</organism>
<dbReference type="InterPro" id="IPR008514">
    <property type="entry name" value="T6SS_Hcp"/>
</dbReference>
<dbReference type="InterPro" id="IPR036624">
    <property type="entry name" value="Hcp1-lik_sf"/>
</dbReference>
<dbReference type="InterPro" id="IPR052947">
    <property type="entry name" value="T6SS_Hcp1_domain"/>
</dbReference>
<dbReference type="PANTHER" id="PTHR34319:SF6">
    <property type="entry name" value="MAJOR EXPORTED PROTEIN"/>
    <property type="match status" value="1"/>
</dbReference>
<dbReference type="EMBL" id="CAAHDC010000006">
    <property type="protein sequence ID" value="VGM23276.1"/>
    <property type="molecule type" value="Genomic_DNA"/>
</dbReference>
<dbReference type="NCBIfam" id="TIGR03344">
    <property type="entry name" value="VI_effect_Hcp1"/>
    <property type="match status" value="1"/>
</dbReference>
<dbReference type="Gene3D" id="2.30.110.20">
    <property type="entry name" value="Hcp1-like"/>
    <property type="match status" value="1"/>
</dbReference>
<evidence type="ECO:0000313" key="1">
    <source>
        <dbReference type="EMBL" id="VGM23276.1"/>
    </source>
</evidence>
<sequence>MSIPAHLWLEDENGSPILGSCLMPLRLGSIELKSFSHGVTIPVDPNWGKLTGTRIHQPVTIVKEFDQTTPLLYRAVCEGRTMKKATIKMYRILETGIEAEYFNIILENVKFTTVAPFLSPGGMSSTHLETLELRYEAITWKYTEGNIIYRDSWNDRCCAALLNKSNFC</sequence>
<name>A0A486TAT7_KLEPN</name>
<dbReference type="SUPFAM" id="SSF141452">
    <property type="entry name" value="Hcp1-like"/>
    <property type="match status" value="1"/>
</dbReference>
<dbReference type="Pfam" id="PF05638">
    <property type="entry name" value="T6SS_HCP"/>
    <property type="match status" value="1"/>
</dbReference>
<protein>
    <submittedName>
        <fullName evidence="1">Type VI secretion system effector</fullName>
    </submittedName>
</protein>
<dbReference type="AlphaFoldDB" id="A0A486TAT7"/>
<accession>A0A486TAT7</accession>
<reference evidence="1" key="1">
    <citation type="submission" date="2019-03" db="EMBL/GenBank/DDBJ databases">
        <authorList>
            <consortium name="Pathogen Informatics"/>
        </authorList>
    </citation>
    <scope>NUCLEOTIDE SEQUENCE</scope>
    <source>
        <strain evidence="1">5012STDY7626355</strain>
    </source>
</reference>
<proteinExistence type="predicted"/>
<dbReference type="PANTHER" id="PTHR34319">
    <property type="entry name" value="MAJOR EXPORTED PROTEIN"/>
    <property type="match status" value="1"/>
</dbReference>
<gene>
    <name evidence="1" type="primary">hcpA_1</name>
    <name evidence="1" type="ORF">SAMEA4873556_02338</name>
</gene>